<keyword evidence="1" id="KW-1133">Transmembrane helix</keyword>
<feature type="transmembrane region" description="Helical" evidence="1">
    <location>
        <begin position="33"/>
        <end position="54"/>
    </location>
</feature>
<evidence type="ECO:0000256" key="1">
    <source>
        <dbReference type="SAM" id="Phobius"/>
    </source>
</evidence>
<protein>
    <submittedName>
        <fullName evidence="2">Uncharacterized protein</fullName>
    </submittedName>
</protein>
<name>A0A822Y0M3_NELNU</name>
<dbReference type="Proteomes" id="UP000607653">
    <property type="component" value="Unassembled WGS sequence"/>
</dbReference>
<keyword evidence="1" id="KW-0472">Membrane</keyword>
<keyword evidence="1" id="KW-0812">Transmembrane</keyword>
<dbReference type="AlphaFoldDB" id="A0A822Y0M3"/>
<dbReference type="EMBL" id="DUZY01000001">
    <property type="protein sequence ID" value="DAD24625.1"/>
    <property type="molecule type" value="Genomic_DNA"/>
</dbReference>
<gene>
    <name evidence="2" type="ORF">HUJ06_026089</name>
</gene>
<proteinExistence type="predicted"/>
<evidence type="ECO:0000313" key="2">
    <source>
        <dbReference type="EMBL" id="DAD24625.1"/>
    </source>
</evidence>
<sequence length="138" mass="15350">MSGVVSCPSLSCNLSSESSQSLKQMHISMLSSFMQLLLSSSTLVPAFSSHFAVLESKLKDYNKKAWKDGHRYATMPSQSARDWPARDDRMIPTMRPYRARASAKMRMRIIPTNSFGCCALALKITTRGHHGNFGCTTL</sequence>
<organism evidence="2 3">
    <name type="scientific">Nelumbo nucifera</name>
    <name type="common">Sacred lotus</name>
    <dbReference type="NCBI Taxonomy" id="4432"/>
    <lineage>
        <taxon>Eukaryota</taxon>
        <taxon>Viridiplantae</taxon>
        <taxon>Streptophyta</taxon>
        <taxon>Embryophyta</taxon>
        <taxon>Tracheophyta</taxon>
        <taxon>Spermatophyta</taxon>
        <taxon>Magnoliopsida</taxon>
        <taxon>Proteales</taxon>
        <taxon>Nelumbonaceae</taxon>
        <taxon>Nelumbo</taxon>
    </lineage>
</organism>
<reference evidence="2 3" key="1">
    <citation type="journal article" date="2020" name="Mol. Biol. Evol.">
        <title>Distinct Expression and Methylation Patterns for Genes with Different Fates following a Single Whole-Genome Duplication in Flowering Plants.</title>
        <authorList>
            <person name="Shi T."/>
            <person name="Rahmani R.S."/>
            <person name="Gugger P.F."/>
            <person name="Wang M."/>
            <person name="Li H."/>
            <person name="Zhang Y."/>
            <person name="Li Z."/>
            <person name="Wang Q."/>
            <person name="Van de Peer Y."/>
            <person name="Marchal K."/>
            <person name="Chen J."/>
        </authorList>
    </citation>
    <scope>NUCLEOTIDE SEQUENCE [LARGE SCALE GENOMIC DNA]</scope>
    <source>
        <tissue evidence="2">Leaf</tissue>
    </source>
</reference>
<keyword evidence="3" id="KW-1185">Reference proteome</keyword>
<evidence type="ECO:0000313" key="3">
    <source>
        <dbReference type="Proteomes" id="UP000607653"/>
    </source>
</evidence>
<comment type="caution">
    <text evidence="2">The sequence shown here is derived from an EMBL/GenBank/DDBJ whole genome shotgun (WGS) entry which is preliminary data.</text>
</comment>
<accession>A0A822Y0M3</accession>